<evidence type="ECO:0000313" key="6">
    <source>
        <dbReference type="Proteomes" id="UP000663832"/>
    </source>
</evidence>
<dbReference type="InterPro" id="IPR019734">
    <property type="entry name" value="TPR_rpt"/>
</dbReference>
<dbReference type="EMBL" id="CAJNOM010000641">
    <property type="protein sequence ID" value="CAF1529929.1"/>
    <property type="molecule type" value="Genomic_DNA"/>
</dbReference>
<dbReference type="PROSITE" id="PS50005">
    <property type="entry name" value="TPR"/>
    <property type="match status" value="1"/>
</dbReference>
<keyword evidence="6" id="KW-1185">Reference proteome</keyword>
<dbReference type="EMBL" id="CAJNOI010000325">
    <property type="protein sequence ID" value="CAF1243246.1"/>
    <property type="molecule type" value="Genomic_DNA"/>
</dbReference>
<evidence type="ECO:0000256" key="1">
    <source>
        <dbReference type="ARBA" id="ARBA00022737"/>
    </source>
</evidence>
<gene>
    <name evidence="4" type="ORF">BJG266_LOCUS29171</name>
    <name evidence="5" type="ORF">QVE165_LOCUS45441</name>
</gene>
<comment type="caution">
    <text evidence="4">The sequence shown here is derived from an EMBL/GenBank/DDBJ whole genome shotgun (WGS) entry which is preliminary data.</text>
</comment>
<sequence length="89" mass="10165">MGEHSKALLSLEKALEIIQKNHPSNHPLLANSYNNIGLVYDDMEEYSKALSCFEHALDIWQRALPPTHPDIKDVKKNIEIIKEKIITNS</sequence>
<accession>A0A814ZJM1</accession>
<evidence type="ECO:0000313" key="4">
    <source>
        <dbReference type="EMBL" id="CAF1243246.1"/>
    </source>
</evidence>
<dbReference type="OrthoDB" id="413723at2759"/>
<dbReference type="PANTHER" id="PTHR45641:SF19">
    <property type="entry name" value="NEPHROCYSTIN-3"/>
    <property type="match status" value="1"/>
</dbReference>
<evidence type="ECO:0000256" key="3">
    <source>
        <dbReference type="PROSITE-ProRule" id="PRU00339"/>
    </source>
</evidence>
<dbReference type="Gene3D" id="1.25.40.10">
    <property type="entry name" value="Tetratricopeptide repeat domain"/>
    <property type="match status" value="1"/>
</dbReference>
<dbReference type="SMART" id="SM00028">
    <property type="entry name" value="TPR"/>
    <property type="match status" value="1"/>
</dbReference>
<feature type="repeat" description="TPR" evidence="3">
    <location>
        <begin position="30"/>
        <end position="63"/>
    </location>
</feature>
<reference evidence="4" key="1">
    <citation type="submission" date="2021-02" db="EMBL/GenBank/DDBJ databases">
        <authorList>
            <person name="Nowell W R."/>
        </authorList>
    </citation>
    <scope>NUCLEOTIDE SEQUENCE</scope>
</reference>
<name>A0A814ZJM1_9BILA</name>
<dbReference type="PROSITE" id="PS50293">
    <property type="entry name" value="TPR_REGION"/>
    <property type="match status" value="1"/>
</dbReference>
<evidence type="ECO:0008006" key="8">
    <source>
        <dbReference type="Google" id="ProtNLM"/>
    </source>
</evidence>
<evidence type="ECO:0000256" key="2">
    <source>
        <dbReference type="ARBA" id="ARBA00022803"/>
    </source>
</evidence>
<dbReference type="Proteomes" id="UP000663832">
    <property type="component" value="Unassembled WGS sequence"/>
</dbReference>
<keyword evidence="2 3" id="KW-0802">TPR repeat</keyword>
<protein>
    <recommendedName>
        <fullName evidence="8">Tetratricopeptide repeat protein</fullName>
    </recommendedName>
</protein>
<evidence type="ECO:0000313" key="7">
    <source>
        <dbReference type="Proteomes" id="UP000663877"/>
    </source>
</evidence>
<keyword evidence="1" id="KW-0677">Repeat</keyword>
<organism evidence="4 7">
    <name type="scientific">Adineta steineri</name>
    <dbReference type="NCBI Taxonomy" id="433720"/>
    <lineage>
        <taxon>Eukaryota</taxon>
        <taxon>Metazoa</taxon>
        <taxon>Spiralia</taxon>
        <taxon>Gnathifera</taxon>
        <taxon>Rotifera</taxon>
        <taxon>Eurotatoria</taxon>
        <taxon>Bdelloidea</taxon>
        <taxon>Adinetida</taxon>
        <taxon>Adinetidae</taxon>
        <taxon>Adineta</taxon>
    </lineage>
</organism>
<dbReference type="InterPro" id="IPR011990">
    <property type="entry name" value="TPR-like_helical_dom_sf"/>
</dbReference>
<dbReference type="SUPFAM" id="SSF48452">
    <property type="entry name" value="TPR-like"/>
    <property type="match status" value="1"/>
</dbReference>
<dbReference type="Proteomes" id="UP000663877">
    <property type="component" value="Unassembled WGS sequence"/>
</dbReference>
<evidence type="ECO:0000313" key="5">
    <source>
        <dbReference type="EMBL" id="CAF1529929.1"/>
    </source>
</evidence>
<proteinExistence type="predicted"/>
<dbReference type="PANTHER" id="PTHR45641">
    <property type="entry name" value="TETRATRICOPEPTIDE REPEAT PROTEIN (AFU_ORTHOLOGUE AFUA_6G03870)"/>
    <property type="match status" value="1"/>
</dbReference>
<dbReference type="AlphaFoldDB" id="A0A814ZJM1"/>
<dbReference type="Pfam" id="PF13424">
    <property type="entry name" value="TPR_12"/>
    <property type="match status" value="1"/>
</dbReference>